<proteinExistence type="predicted"/>
<evidence type="ECO:0000259" key="3">
    <source>
        <dbReference type="Pfam" id="PF13505"/>
    </source>
</evidence>
<feature type="domain" description="Outer membrane protein beta-barrel" evidence="3">
    <location>
        <begin position="7"/>
        <end position="171"/>
    </location>
</feature>
<dbReference type="AlphaFoldDB" id="A0AAJ6BNI1"/>
<dbReference type="KEGG" id="acob:P0Y56_11500"/>
<evidence type="ECO:0000313" key="5">
    <source>
        <dbReference type="Proteomes" id="UP001218362"/>
    </source>
</evidence>
<accession>A0AAJ6BNI1</accession>
<dbReference type="EMBL" id="CP119316">
    <property type="protein sequence ID" value="WEK45653.1"/>
    <property type="molecule type" value="Genomic_DNA"/>
</dbReference>
<sequence length="192" mass="19940">MKYLFAAAVLACGLAQPAFAEQGGNDKAGFRAEARVTLETPTVSNIVEDDDVYKLGTKLAFGGEAGFDIAASDKVVVGPYGTFEVSTVKSCEGGDCISATNNYAVGLHVGLKVGKRGLAYVKAGYASLGIKVASGGLSVTERGNGVEGAVGYEQGFGKSFYGRLEFGYGDNGKIYGIDFQRRHASIALGARI</sequence>
<reference evidence="4" key="1">
    <citation type="submission" date="2023-03" db="EMBL/GenBank/DDBJ databases">
        <title>Andean soil-derived lignocellulolytic bacterial consortium as a source of novel taxa and putative plastic-active enzymes.</title>
        <authorList>
            <person name="Diaz-Garcia L."/>
            <person name="Chuvochina M."/>
            <person name="Feuerriegel G."/>
            <person name="Bunk B."/>
            <person name="Sproer C."/>
            <person name="Streit W.R."/>
            <person name="Rodriguez L.M."/>
            <person name="Overmann J."/>
            <person name="Jimenez D.J."/>
        </authorList>
    </citation>
    <scope>NUCLEOTIDE SEQUENCE</scope>
    <source>
        <strain evidence="4">MAG 26</strain>
    </source>
</reference>
<feature type="signal peptide" evidence="2">
    <location>
        <begin position="1"/>
        <end position="20"/>
    </location>
</feature>
<name>A0AAJ6BNI1_9SPHN</name>
<evidence type="ECO:0000256" key="1">
    <source>
        <dbReference type="ARBA" id="ARBA00022729"/>
    </source>
</evidence>
<dbReference type="SUPFAM" id="SSF103515">
    <property type="entry name" value="Autotransporter"/>
    <property type="match status" value="1"/>
</dbReference>
<keyword evidence="1 2" id="KW-0732">Signal</keyword>
<evidence type="ECO:0000313" key="4">
    <source>
        <dbReference type="EMBL" id="WEK45653.1"/>
    </source>
</evidence>
<dbReference type="InterPro" id="IPR036709">
    <property type="entry name" value="Autotransporte_beta_dom_sf"/>
</dbReference>
<evidence type="ECO:0000256" key="2">
    <source>
        <dbReference type="SAM" id="SignalP"/>
    </source>
</evidence>
<dbReference type="Proteomes" id="UP001218362">
    <property type="component" value="Chromosome"/>
</dbReference>
<feature type="chain" id="PRO_5042486025" evidence="2">
    <location>
        <begin position="21"/>
        <end position="192"/>
    </location>
</feature>
<gene>
    <name evidence="4" type="ORF">P0Y56_11500</name>
</gene>
<protein>
    <submittedName>
        <fullName evidence="4">Outer membrane beta-barrel protein</fullName>
    </submittedName>
</protein>
<organism evidence="4 5">
    <name type="scientific">Candidatus Andeanibacterium colombiense</name>
    <dbReference type="NCBI Taxonomy" id="3121345"/>
    <lineage>
        <taxon>Bacteria</taxon>
        <taxon>Pseudomonadati</taxon>
        <taxon>Pseudomonadota</taxon>
        <taxon>Alphaproteobacteria</taxon>
        <taxon>Sphingomonadales</taxon>
        <taxon>Sphingomonadaceae</taxon>
        <taxon>Candidatus Andeanibacterium</taxon>
    </lineage>
</organism>
<dbReference type="InterPro" id="IPR027385">
    <property type="entry name" value="Beta-barrel_OMP"/>
</dbReference>
<dbReference type="Pfam" id="PF13505">
    <property type="entry name" value="OMP_b-brl"/>
    <property type="match status" value="1"/>
</dbReference>